<accession>A0A0B0ND35</accession>
<reference evidence="2" key="1">
    <citation type="submission" date="2014-09" db="EMBL/GenBank/DDBJ databases">
        <authorList>
            <person name="Mudge J."/>
            <person name="Ramaraj T."/>
            <person name="Lindquist I.E."/>
            <person name="Bharti A.K."/>
            <person name="Sundararajan A."/>
            <person name="Cameron C.T."/>
            <person name="Woodward J.E."/>
            <person name="May G.D."/>
            <person name="Brubaker C."/>
            <person name="Broadhvest J."/>
            <person name="Wilkins T.A."/>
        </authorList>
    </citation>
    <scope>NUCLEOTIDE SEQUENCE</scope>
    <source>
        <strain evidence="2">cv. AKA8401</strain>
    </source>
</reference>
<protein>
    <submittedName>
        <fullName evidence="1">Uncharacterized protein</fullName>
    </submittedName>
</protein>
<sequence>MKKDKKISSIVYQSNVRNQLTTIELSLKAINTSFT</sequence>
<name>A0A0B0ND35_GOSAR</name>
<dbReference type="Proteomes" id="UP000032142">
    <property type="component" value="Unassembled WGS sequence"/>
</dbReference>
<dbReference type="AlphaFoldDB" id="A0A0B0ND35"/>
<organism evidence="1 2">
    <name type="scientific">Gossypium arboreum</name>
    <name type="common">Tree cotton</name>
    <name type="synonym">Gossypium nanking</name>
    <dbReference type="NCBI Taxonomy" id="29729"/>
    <lineage>
        <taxon>Eukaryota</taxon>
        <taxon>Viridiplantae</taxon>
        <taxon>Streptophyta</taxon>
        <taxon>Embryophyta</taxon>
        <taxon>Tracheophyta</taxon>
        <taxon>Spermatophyta</taxon>
        <taxon>Magnoliopsida</taxon>
        <taxon>eudicotyledons</taxon>
        <taxon>Gunneridae</taxon>
        <taxon>Pentapetalae</taxon>
        <taxon>rosids</taxon>
        <taxon>malvids</taxon>
        <taxon>Malvales</taxon>
        <taxon>Malvaceae</taxon>
        <taxon>Malvoideae</taxon>
        <taxon>Gossypium</taxon>
    </lineage>
</organism>
<dbReference type="EMBL" id="KN391956">
    <property type="protein sequence ID" value="KHG09714.1"/>
    <property type="molecule type" value="Genomic_DNA"/>
</dbReference>
<keyword evidence="2" id="KW-1185">Reference proteome</keyword>
<evidence type="ECO:0000313" key="1">
    <source>
        <dbReference type="EMBL" id="KHG09714.1"/>
    </source>
</evidence>
<evidence type="ECO:0000313" key="2">
    <source>
        <dbReference type="Proteomes" id="UP000032142"/>
    </source>
</evidence>
<gene>
    <name evidence="1" type="ORF">F383_11453</name>
</gene>
<proteinExistence type="predicted"/>